<dbReference type="PANTHER" id="PTHR46554:SF2">
    <property type="entry name" value="TFIIS N-TERMINAL DOMAIN-CONTAINING PROTEIN"/>
    <property type="match status" value="1"/>
</dbReference>
<comment type="caution">
    <text evidence="1">The sequence shown here is derived from an EMBL/GenBank/DDBJ whole genome shotgun (WGS) entry which is preliminary data.</text>
</comment>
<dbReference type="EMBL" id="PKPP01014755">
    <property type="protein sequence ID" value="PWA39310.1"/>
    <property type="molecule type" value="Genomic_DNA"/>
</dbReference>
<dbReference type="PANTHER" id="PTHR46554">
    <property type="entry name" value="MEDIATOR OF RNA POLYMERASE II TRANSCRIPTION SUBUNIT 26A-RELATED"/>
    <property type="match status" value="1"/>
</dbReference>
<keyword evidence="2" id="KW-1185">Reference proteome</keyword>
<protein>
    <submittedName>
        <fullName evidence="1">Transcription factor IIS</fullName>
    </submittedName>
</protein>
<dbReference type="Proteomes" id="UP000245207">
    <property type="component" value="Unassembled WGS sequence"/>
</dbReference>
<accession>A0A2U1KRE2</accession>
<dbReference type="AlphaFoldDB" id="A0A2U1KRE2"/>
<gene>
    <name evidence="1" type="ORF">CTI12_AA573150</name>
</gene>
<organism evidence="1 2">
    <name type="scientific">Artemisia annua</name>
    <name type="common">Sweet wormwood</name>
    <dbReference type="NCBI Taxonomy" id="35608"/>
    <lineage>
        <taxon>Eukaryota</taxon>
        <taxon>Viridiplantae</taxon>
        <taxon>Streptophyta</taxon>
        <taxon>Embryophyta</taxon>
        <taxon>Tracheophyta</taxon>
        <taxon>Spermatophyta</taxon>
        <taxon>Magnoliopsida</taxon>
        <taxon>eudicotyledons</taxon>
        <taxon>Gunneridae</taxon>
        <taxon>Pentapetalae</taxon>
        <taxon>asterids</taxon>
        <taxon>campanulids</taxon>
        <taxon>Asterales</taxon>
        <taxon>Asteraceae</taxon>
        <taxon>Asteroideae</taxon>
        <taxon>Anthemideae</taxon>
        <taxon>Artemisiinae</taxon>
        <taxon>Artemisia</taxon>
    </lineage>
</organism>
<evidence type="ECO:0000313" key="2">
    <source>
        <dbReference type="Proteomes" id="UP000245207"/>
    </source>
</evidence>
<reference evidence="1 2" key="1">
    <citation type="journal article" date="2018" name="Mol. Plant">
        <title>The genome of Artemisia annua provides insight into the evolution of Asteraceae family and artemisinin biosynthesis.</title>
        <authorList>
            <person name="Shen Q."/>
            <person name="Zhang L."/>
            <person name="Liao Z."/>
            <person name="Wang S."/>
            <person name="Yan T."/>
            <person name="Shi P."/>
            <person name="Liu M."/>
            <person name="Fu X."/>
            <person name="Pan Q."/>
            <person name="Wang Y."/>
            <person name="Lv Z."/>
            <person name="Lu X."/>
            <person name="Zhang F."/>
            <person name="Jiang W."/>
            <person name="Ma Y."/>
            <person name="Chen M."/>
            <person name="Hao X."/>
            <person name="Li L."/>
            <person name="Tang Y."/>
            <person name="Lv G."/>
            <person name="Zhou Y."/>
            <person name="Sun X."/>
            <person name="Brodelius P.E."/>
            <person name="Rose J.K.C."/>
            <person name="Tang K."/>
        </authorList>
    </citation>
    <scope>NUCLEOTIDE SEQUENCE [LARGE SCALE GENOMIC DNA]</scope>
    <source>
        <strain evidence="2">cv. Huhao1</strain>
        <tissue evidence="1">Leaf</tissue>
    </source>
</reference>
<name>A0A2U1KRE2_ARTAN</name>
<sequence length="292" mass="33777">MKELSMDQLRESIAKTGVDIFEAIEETIKVAACDLPNEFKIRRAEIAEELFSCKYSDGEVKDLLFKNNMFNGGMDVQESMVDVDQAAEDSCLDEWEGLPCPPLEDFAFICDHATWPQLDLSTIFDGIEDDNEKKTENAPMRQGKQLKLVSMEGNKKQEKAPKRQGKQLKLAYHVLKKQFVPNNNACAYGEKRLIPAKVTPPKSQVTVQQHKQRVLEEKTPEDRIKGTKRKISEENEGAENMKRRRKALGVQDRLKQWISRRRRNTRRVPMSCPKLMSWTRSCPKYFYNETML</sequence>
<proteinExistence type="predicted"/>
<dbReference type="OrthoDB" id="1624331at2759"/>
<evidence type="ECO:0000313" key="1">
    <source>
        <dbReference type="EMBL" id="PWA39310.1"/>
    </source>
</evidence>